<feature type="region of interest" description="Disordered" evidence="2">
    <location>
        <begin position="1"/>
        <end position="48"/>
    </location>
</feature>
<dbReference type="GeneTree" id="ENSGT00940000154254"/>
<feature type="compositionally biased region" description="Polar residues" evidence="2">
    <location>
        <begin position="1196"/>
        <end position="1231"/>
    </location>
</feature>
<evidence type="ECO:0000256" key="2">
    <source>
        <dbReference type="SAM" id="MobiDB-lite"/>
    </source>
</evidence>
<feature type="region of interest" description="Disordered" evidence="2">
    <location>
        <begin position="1115"/>
        <end position="1334"/>
    </location>
</feature>
<feature type="coiled-coil region" evidence="1">
    <location>
        <begin position="477"/>
        <end position="504"/>
    </location>
</feature>
<feature type="region of interest" description="Disordered" evidence="2">
    <location>
        <begin position="306"/>
        <end position="426"/>
    </location>
</feature>
<organism evidence="4 5">
    <name type="scientific">Laticauda laticaudata</name>
    <name type="common">Blue-ringed sea krait</name>
    <name type="synonym">Blue-lipped sea krait</name>
    <dbReference type="NCBI Taxonomy" id="8630"/>
    <lineage>
        <taxon>Eukaryota</taxon>
        <taxon>Metazoa</taxon>
        <taxon>Chordata</taxon>
        <taxon>Craniata</taxon>
        <taxon>Vertebrata</taxon>
        <taxon>Euteleostomi</taxon>
        <taxon>Lepidosauria</taxon>
        <taxon>Squamata</taxon>
        <taxon>Bifurcata</taxon>
        <taxon>Unidentata</taxon>
        <taxon>Episquamata</taxon>
        <taxon>Toxicofera</taxon>
        <taxon>Serpentes</taxon>
        <taxon>Colubroidea</taxon>
        <taxon>Elapidae</taxon>
        <taxon>Laticaudinae</taxon>
        <taxon>Laticauda</taxon>
    </lineage>
</organism>
<dbReference type="InterPro" id="IPR052655">
    <property type="entry name" value="AKNA_Centrosome-Trans_reg"/>
</dbReference>
<dbReference type="GO" id="GO:0005813">
    <property type="term" value="C:centrosome"/>
    <property type="evidence" value="ECO:0007669"/>
    <property type="project" value="TreeGrafter"/>
</dbReference>
<dbReference type="InterPro" id="IPR022150">
    <property type="entry name" value="AKNA_dom"/>
</dbReference>
<feature type="compositionally biased region" description="Polar residues" evidence="2">
    <location>
        <begin position="343"/>
        <end position="354"/>
    </location>
</feature>
<feature type="compositionally biased region" description="Polar residues" evidence="2">
    <location>
        <begin position="858"/>
        <end position="872"/>
    </location>
</feature>
<feature type="compositionally biased region" description="Basic and acidic residues" evidence="2">
    <location>
        <begin position="846"/>
        <end position="856"/>
    </location>
</feature>
<feature type="compositionally biased region" description="Basic and acidic residues" evidence="2">
    <location>
        <begin position="217"/>
        <end position="231"/>
    </location>
</feature>
<feature type="compositionally biased region" description="Polar residues" evidence="2">
    <location>
        <begin position="410"/>
        <end position="422"/>
    </location>
</feature>
<feature type="compositionally biased region" description="Polar residues" evidence="2">
    <location>
        <begin position="1324"/>
        <end position="1334"/>
    </location>
</feature>
<feature type="compositionally biased region" description="Polar residues" evidence="2">
    <location>
        <begin position="307"/>
        <end position="320"/>
    </location>
</feature>
<feature type="domain" description="AKNA" evidence="3">
    <location>
        <begin position="632"/>
        <end position="713"/>
    </location>
</feature>
<protein>
    <recommendedName>
        <fullName evidence="3">AKNA domain-containing protein</fullName>
    </recommendedName>
</protein>
<keyword evidence="5" id="KW-1185">Reference proteome</keyword>
<keyword evidence="1" id="KW-0175">Coiled coil</keyword>
<evidence type="ECO:0000313" key="4">
    <source>
        <dbReference type="Ensembl" id="ENSLLTP00000017108.1"/>
    </source>
</evidence>
<dbReference type="Pfam" id="PF12443">
    <property type="entry name" value="AKNA"/>
    <property type="match status" value="1"/>
</dbReference>
<feature type="region of interest" description="Disordered" evidence="2">
    <location>
        <begin position="900"/>
        <end position="930"/>
    </location>
</feature>
<feature type="compositionally biased region" description="Polar residues" evidence="2">
    <location>
        <begin position="1238"/>
        <end position="1250"/>
    </location>
</feature>
<feature type="region of interest" description="Disordered" evidence="2">
    <location>
        <begin position="982"/>
        <end position="1082"/>
    </location>
</feature>
<feature type="coiled-coil region" evidence="1">
    <location>
        <begin position="632"/>
        <end position="659"/>
    </location>
</feature>
<name>A0A8C5SDT1_LATLA</name>
<sequence>MANRGSHGFGEQPYEEKESEEGAEVEGRRDGDFQLGENSLVGNLDGWTLSSSQEILEDEELLEELKDYQHLLEEGEQGFDLGELQDLEHAGDVNATSPLPEEKRSPKDLGMRSYFQIDRRCEEDSTELEKTRGTWDSQEDIQAELFLEGQYSSDFSPSPEVLQDPLALYKCSFASNNVEDELSGSSNLSPSPCGPPPMCTQLEIEPQILGEDGLDFPEDRRFSWESGRNPESHGSLASSLQYNRRLLDFQSLEDLKNCPGIDAETCPELSWMENLEQPLEKEPPGEIAQALQQLAFNNAEERLLDSRGTTQMPHTFTRVGSQLEKHTRKSKADAPHGLLSKGPRQSRSLSPKRITSQKKLGHPALKEPNRDTLSNSGARDVTQYGRGKLNYPLPDLSKVEPRVKFPKDPQSYQPPQGKTSPASRKEVRKPVIFKSPAEIVQEVLLNSGEGPPAKCPTPTVSVIPEELKSPRQATELVHQLQEDYHKLLTKYAEAENTIDRLRLSAKVRLYSDPPKPSQAAEMGRISEASKVVTFSIPQIRSTEITKRSSQVSTSGYGEGFPRQQAQPLSLSYSMGIASSETDYPISRKTVFLGDHLTRLLAAQASKFQTQMEFLEDLIQTDRLEATDQLKGFARLKEAQEALEQAYLQARNKYQQLNQNGAMETLGEFDPNRAVEGNIFHLGLCLEGMKERIEQSTWNQQVGVEISPQSIPSHPSFPVQLSEEQMGTPTPSLHAPVPADCIPYPEASAPKRNITQVQLEGDLSSISDGAGEEDFLELPQPCKPQEKEDMDYLLEQCSSFRSLPEVLNHKHNAEELGTEATTAAGTKGGSLQKPSVSNKIPPASKGLQEKETPERSLRKVQQPTHQSRHVSSVQAEAALGEPAEIHRPRVAVHKIFSRRKQEAEFSPHSSIASVRGSVASESGAPHSPRKMDTTLCEDLRIVSPETDSGFVGSETSRASPLAQMPKHQLVKMRCYSIQRPSPTIDVPPCSSSSKKAPGVVKQLGPDKSPGQVKPEAGRNRCTLVKRNPLQKTSPCRWMNEMEPGHNENFHPDSETETETQGGTSLDGSPPPHGRNCPRSSPISSNMAQARHENFLHSRLERDEAIEALQHEVSQLRQSLEESLHRQSSSPHPSKVQDTAHLYPSITPARTSRKSMVESDGSFLTTEPKGRTPKTTLTQHGSELDFNPSESDGDALSKLQNKKQYITSRIRPSNPCTVQGPYTGTQYLISTPESPDPKRPQTSALGHQSVQLQRGEDPAGPLDGKETKGGLPLPDTGSPRDGSRPSKQRVTKGWLCPSCKDSSNSRNKDIAGAGDRKENAPEESSRTQPKFNQHQQPKQAGLWYLAVPSAATSLNYIPAIPLAQYPVSSIIYSPPPVTTSICSSVALPAYDATRPQTSEWKTSPQRVREYHCCSRTFLPSTSLEDLNWTLNRAVEAAKDMKFTTEQMNKSLSWALRKARSPRTSCLF</sequence>
<reference evidence="4" key="2">
    <citation type="submission" date="2025-09" db="UniProtKB">
        <authorList>
            <consortium name="Ensembl"/>
        </authorList>
    </citation>
    <scope>IDENTIFICATION</scope>
</reference>
<evidence type="ECO:0000256" key="1">
    <source>
        <dbReference type="SAM" id="Coils"/>
    </source>
</evidence>
<dbReference type="Proteomes" id="UP000694406">
    <property type="component" value="Unplaced"/>
</dbReference>
<evidence type="ECO:0000259" key="3">
    <source>
        <dbReference type="Pfam" id="PF12443"/>
    </source>
</evidence>
<dbReference type="GO" id="GO:0021849">
    <property type="term" value="P:neuroblast division in subventricular zone"/>
    <property type="evidence" value="ECO:0007669"/>
    <property type="project" value="TreeGrafter"/>
</dbReference>
<dbReference type="Ensembl" id="ENSLLTT00000017751.1">
    <property type="protein sequence ID" value="ENSLLTP00000017108.1"/>
    <property type="gene ID" value="ENSLLTG00000013022.1"/>
</dbReference>
<dbReference type="PANTHER" id="PTHR21510">
    <property type="entry name" value="AKNA DOMAIN-CONTAINING PROTEIN"/>
    <property type="match status" value="1"/>
</dbReference>
<feature type="region of interest" description="Disordered" evidence="2">
    <location>
        <begin position="76"/>
        <end position="110"/>
    </location>
</feature>
<dbReference type="GO" id="GO:0001837">
    <property type="term" value="P:epithelial to mesenchymal transition"/>
    <property type="evidence" value="ECO:0007669"/>
    <property type="project" value="TreeGrafter"/>
</dbReference>
<proteinExistence type="predicted"/>
<reference evidence="4" key="1">
    <citation type="submission" date="2025-08" db="UniProtKB">
        <authorList>
            <consortium name="Ensembl"/>
        </authorList>
    </citation>
    <scope>IDENTIFICATION</scope>
</reference>
<dbReference type="GO" id="GO:0060234">
    <property type="term" value="P:neuroblast delamination"/>
    <property type="evidence" value="ECO:0007669"/>
    <property type="project" value="TreeGrafter"/>
</dbReference>
<feature type="compositionally biased region" description="Basic and acidic residues" evidence="2">
    <location>
        <begin position="1041"/>
        <end position="1052"/>
    </location>
</feature>
<feature type="compositionally biased region" description="Basic and acidic residues" evidence="2">
    <location>
        <begin position="100"/>
        <end position="110"/>
    </location>
</feature>
<feature type="region of interest" description="Disordered" evidence="2">
    <location>
        <begin position="215"/>
        <end position="237"/>
    </location>
</feature>
<evidence type="ECO:0000313" key="5">
    <source>
        <dbReference type="Proteomes" id="UP000694406"/>
    </source>
</evidence>
<feature type="compositionally biased region" description="Basic and acidic residues" evidence="2">
    <location>
        <begin position="397"/>
        <end position="407"/>
    </location>
</feature>
<feature type="compositionally biased region" description="Basic and acidic residues" evidence="2">
    <location>
        <begin position="1304"/>
        <end position="1323"/>
    </location>
</feature>
<accession>A0A8C5SDT1</accession>
<feature type="region of interest" description="Disordered" evidence="2">
    <location>
        <begin position="818"/>
        <end position="872"/>
    </location>
</feature>
<dbReference type="PANTHER" id="PTHR21510:SF15">
    <property type="entry name" value="MICROTUBULE ORGANIZATION PROTEIN AKNA"/>
    <property type="match status" value="1"/>
</dbReference>